<organism evidence="2 3">
    <name type="scientific">Microscilla marina ATCC 23134</name>
    <dbReference type="NCBI Taxonomy" id="313606"/>
    <lineage>
        <taxon>Bacteria</taxon>
        <taxon>Pseudomonadati</taxon>
        <taxon>Bacteroidota</taxon>
        <taxon>Cytophagia</taxon>
        <taxon>Cytophagales</taxon>
        <taxon>Microscillaceae</taxon>
        <taxon>Microscilla</taxon>
    </lineage>
</organism>
<feature type="signal peptide" evidence="1">
    <location>
        <begin position="1"/>
        <end position="20"/>
    </location>
</feature>
<dbReference type="Gene3D" id="3.60.15.10">
    <property type="entry name" value="Ribonuclease Z/Hydroxyacylglutathione hydrolase-like"/>
    <property type="match status" value="1"/>
</dbReference>
<dbReference type="eggNOG" id="COG2220">
    <property type="taxonomic scope" value="Bacteria"/>
</dbReference>
<evidence type="ECO:0000313" key="3">
    <source>
        <dbReference type="Proteomes" id="UP000004095"/>
    </source>
</evidence>
<dbReference type="Pfam" id="PF13483">
    <property type="entry name" value="Lactamase_B_3"/>
    <property type="match status" value="1"/>
</dbReference>
<comment type="caution">
    <text evidence="2">The sequence shown here is derived from an EMBL/GenBank/DDBJ whole genome shotgun (WGS) entry which is preliminary data.</text>
</comment>
<evidence type="ECO:0000313" key="2">
    <source>
        <dbReference type="EMBL" id="EAY24917.1"/>
    </source>
</evidence>
<dbReference type="Proteomes" id="UP000004095">
    <property type="component" value="Unassembled WGS sequence"/>
</dbReference>
<dbReference type="RefSeq" id="WP_002703820.1">
    <property type="nucleotide sequence ID" value="NZ_AAWS01000058.1"/>
</dbReference>
<dbReference type="PANTHER" id="PTHR43546">
    <property type="entry name" value="UPF0173 METAL-DEPENDENT HYDROLASE MJ1163-RELATED"/>
    <property type="match status" value="1"/>
</dbReference>
<dbReference type="InterPro" id="IPR036866">
    <property type="entry name" value="RibonucZ/Hydroxyglut_hydro"/>
</dbReference>
<sequence>MKKLYPFLFFFLGWATLGQAQSDQIKAKKGNITVHPVLHAAMVLQWNGKTIYVDPYGGAARYKAYPAPNLVLITDIHGDHLHKKTLDALDLSKATLVVPKAVKAKMGELKAQQVATLANGKKMKTMGIKIKAIPMYNLPETAKTRHPKGRGNGYVLTMGGKRLYISGDTEDIKEMRALKGIDVAFVCMNLPYTMTVDSAASAVLDFKPDIVYPFHFRGKGGFSDVNKFKQIVNKGNPNIEVRLRDWYKK</sequence>
<name>A1ZXE9_MICM2</name>
<dbReference type="InterPro" id="IPR050114">
    <property type="entry name" value="UPF0173_UPF0282_UlaG_hydrolase"/>
</dbReference>
<keyword evidence="2" id="KW-0378">Hydrolase</keyword>
<dbReference type="EMBL" id="AAWS01000058">
    <property type="protein sequence ID" value="EAY24917.1"/>
    <property type="molecule type" value="Genomic_DNA"/>
</dbReference>
<keyword evidence="1" id="KW-0732">Signal</keyword>
<evidence type="ECO:0000256" key="1">
    <source>
        <dbReference type="SAM" id="SignalP"/>
    </source>
</evidence>
<feature type="chain" id="PRO_5002641738" evidence="1">
    <location>
        <begin position="21"/>
        <end position="249"/>
    </location>
</feature>
<dbReference type="OrthoDB" id="9789133at2"/>
<proteinExistence type="predicted"/>
<accession>A1ZXE9</accession>
<gene>
    <name evidence="2" type="ORF">M23134_04956</name>
</gene>
<keyword evidence="3" id="KW-1185">Reference proteome</keyword>
<dbReference type="GO" id="GO:0016787">
    <property type="term" value="F:hydrolase activity"/>
    <property type="evidence" value="ECO:0007669"/>
    <property type="project" value="UniProtKB-KW"/>
</dbReference>
<dbReference type="SUPFAM" id="SSF56281">
    <property type="entry name" value="Metallo-hydrolase/oxidoreductase"/>
    <property type="match status" value="1"/>
</dbReference>
<protein>
    <submittedName>
        <fullName evidence="2">Putative metal-dependent hydrolase</fullName>
    </submittedName>
</protein>
<dbReference type="PANTHER" id="PTHR43546:SF3">
    <property type="entry name" value="UPF0173 METAL-DEPENDENT HYDROLASE MJ1163"/>
    <property type="match status" value="1"/>
</dbReference>
<dbReference type="AlphaFoldDB" id="A1ZXE9"/>
<reference evidence="2 3" key="1">
    <citation type="submission" date="2007-01" db="EMBL/GenBank/DDBJ databases">
        <authorList>
            <person name="Haygood M."/>
            <person name="Podell S."/>
            <person name="Anderson C."/>
            <person name="Hopkinson B."/>
            <person name="Roe K."/>
            <person name="Barbeau K."/>
            <person name="Gaasterland T."/>
            <person name="Ferriera S."/>
            <person name="Johnson J."/>
            <person name="Kravitz S."/>
            <person name="Beeson K."/>
            <person name="Sutton G."/>
            <person name="Rogers Y.-H."/>
            <person name="Friedman R."/>
            <person name="Frazier M."/>
            <person name="Venter J.C."/>
        </authorList>
    </citation>
    <scope>NUCLEOTIDE SEQUENCE [LARGE SCALE GENOMIC DNA]</scope>
    <source>
        <strain evidence="2 3">ATCC 23134</strain>
    </source>
</reference>